<evidence type="ECO:0000313" key="2">
    <source>
        <dbReference type="Proteomes" id="UP000645390"/>
    </source>
</evidence>
<name>A0ABQ2BJ26_9SPHI</name>
<reference evidence="2" key="1">
    <citation type="journal article" date="2019" name="Int. J. Syst. Evol. Microbiol.">
        <title>The Global Catalogue of Microorganisms (GCM) 10K type strain sequencing project: providing services to taxonomists for standard genome sequencing and annotation.</title>
        <authorList>
            <consortium name="The Broad Institute Genomics Platform"/>
            <consortium name="The Broad Institute Genome Sequencing Center for Infectious Disease"/>
            <person name="Wu L."/>
            <person name="Ma J."/>
        </authorList>
    </citation>
    <scope>NUCLEOTIDE SEQUENCE [LARGE SCALE GENOMIC DNA]</scope>
    <source>
        <strain evidence="2">CCM 8939</strain>
    </source>
</reference>
<evidence type="ECO:0000313" key="1">
    <source>
        <dbReference type="EMBL" id="GGI27397.1"/>
    </source>
</evidence>
<keyword evidence="2" id="KW-1185">Reference proteome</keyword>
<protein>
    <recommendedName>
        <fullName evidence="3">GxxExxY protein</fullName>
    </recommendedName>
</protein>
<dbReference type="NCBIfam" id="TIGR04256">
    <property type="entry name" value="GxxExxY"/>
    <property type="match status" value="1"/>
</dbReference>
<dbReference type="Pfam" id="PF13366">
    <property type="entry name" value="PDDEXK_3"/>
    <property type="match status" value="1"/>
</dbReference>
<dbReference type="RefSeq" id="WP_262890412.1">
    <property type="nucleotide sequence ID" value="NZ_BMDJ01000008.1"/>
</dbReference>
<organism evidence="1 2">
    <name type="scientific">Pedobacter mendelii</name>
    <dbReference type="NCBI Taxonomy" id="1908240"/>
    <lineage>
        <taxon>Bacteria</taxon>
        <taxon>Pseudomonadati</taxon>
        <taxon>Bacteroidota</taxon>
        <taxon>Sphingobacteriia</taxon>
        <taxon>Sphingobacteriales</taxon>
        <taxon>Sphingobacteriaceae</taxon>
        <taxon>Pedobacter</taxon>
    </lineage>
</organism>
<proteinExistence type="predicted"/>
<dbReference type="EMBL" id="BMDJ01000008">
    <property type="protein sequence ID" value="GGI27397.1"/>
    <property type="molecule type" value="Genomic_DNA"/>
</dbReference>
<accession>A0ABQ2BJ26</accession>
<comment type="caution">
    <text evidence="1">The sequence shown here is derived from an EMBL/GenBank/DDBJ whole genome shotgun (WGS) entry which is preliminary data.</text>
</comment>
<dbReference type="Proteomes" id="UP000645390">
    <property type="component" value="Unassembled WGS sequence"/>
</dbReference>
<sequence>MTKIYNQDDYSLQDETYQIIGIAMEVHRILGKGLLEVVYKDAVEYELITRGIHYKEKNSMQSIIKEQFYHIDFMLIF</sequence>
<dbReference type="InterPro" id="IPR026350">
    <property type="entry name" value="GxxExxY"/>
</dbReference>
<gene>
    <name evidence="1" type="ORF">GCM10008119_27450</name>
</gene>
<evidence type="ECO:0008006" key="3">
    <source>
        <dbReference type="Google" id="ProtNLM"/>
    </source>
</evidence>